<feature type="non-terminal residue" evidence="2">
    <location>
        <position position="1"/>
    </location>
</feature>
<evidence type="ECO:0000313" key="3">
    <source>
        <dbReference type="Proteomes" id="UP001516400"/>
    </source>
</evidence>
<protein>
    <recommendedName>
        <fullName evidence="1">Endonuclease/exonuclease/phosphatase domain-containing protein</fullName>
    </recommendedName>
</protein>
<sequence>SIRNNINDLIDIIEGNNDHVVMLTETWMYPEEVNAYEISGFSSVHNTRAARGGGASIYVRYNIDIISTEIKPLD</sequence>
<evidence type="ECO:0000259" key="1">
    <source>
        <dbReference type="Pfam" id="PF03372"/>
    </source>
</evidence>
<dbReference type="EMBL" id="JABFTP020000185">
    <property type="protein sequence ID" value="KAL3287994.1"/>
    <property type="molecule type" value="Genomic_DNA"/>
</dbReference>
<name>A0ABD2PB08_9CUCU</name>
<dbReference type="Pfam" id="PF03372">
    <property type="entry name" value="Exo_endo_phos"/>
    <property type="match status" value="1"/>
</dbReference>
<evidence type="ECO:0000313" key="2">
    <source>
        <dbReference type="EMBL" id="KAL3287994.1"/>
    </source>
</evidence>
<dbReference type="InterPro" id="IPR005135">
    <property type="entry name" value="Endo/exonuclease/phosphatase"/>
</dbReference>
<gene>
    <name evidence="2" type="ORF">HHI36_002447</name>
</gene>
<dbReference type="Proteomes" id="UP001516400">
    <property type="component" value="Unassembled WGS sequence"/>
</dbReference>
<dbReference type="InterPro" id="IPR036691">
    <property type="entry name" value="Endo/exonu/phosph_ase_sf"/>
</dbReference>
<accession>A0ABD2PB08</accession>
<comment type="caution">
    <text evidence="2">The sequence shown here is derived from an EMBL/GenBank/DDBJ whole genome shotgun (WGS) entry which is preliminary data.</text>
</comment>
<keyword evidence="3" id="KW-1185">Reference proteome</keyword>
<organism evidence="2 3">
    <name type="scientific">Cryptolaemus montrouzieri</name>
    <dbReference type="NCBI Taxonomy" id="559131"/>
    <lineage>
        <taxon>Eukaryota</taxon>
        <taxon>Metazoa</taxon>
        <taxon>Ecdysozoa</taxon>
        <taxon>Arthropoda</taxon>
        <taxon>Hexapoda</taxon>
        <taxon>Insecta</taxon>
        <taxon>Pterygota</taxon>
        <taxon>Neoptera</taxon>
        <taxon>Endopterygota</taxon>
        <taxon>Coleoptera</taxon>
        <taxon>Polyphaga</taxon>
        <taxon>Cucujiformia</taxon>
        <taxon>Coccinelloidea</taxon>
        <taxon>Coccinellidae</taxon>
        <taxon>Scymninae</taxon>
        <taxon>Scymnini</taxon>
        <taxon>Cryptolaemus</taxon>
    </lineage>
</organism>
<proteinExistence type="predicted"/>
<dbReference type="Gene3D" id="3.60.10.10">
    <property type="entry name" value="Endonuclease/exonuclease/phosphatase"/>
    <property type="match status" value="1"/>
</dbReference>
<feature type="domain" description="Endonuclease/exonuclease/phosphatase" evidence="1">
    <location>
        <begin position="6"/>
        <end position="66"/>
    </location>
</feature>
<dbReference type="AlphaFoldDB" id="A0ABD2PB08"/>
<reference evidence="2 3" key="1">
    <citation type="journal article" date="2021" name="BMC Biol.">
        <title>Horizontally acquired antibacterial genes associated with adaptive radiation of ladybird beetles.</title>
        <authorList>
            <person name="Li H.S."/>
            <person name="Tang X.F."/>
            <person name="Huang Y.H."/>
            <person name="Xu Z.Y."/>
            <person name="Chen M.L."/>
            <person name="Du X.Y."/>
            <person name="Qiu B.Y."/>
            <person name="Chen P.T."/>
            <person name="Zhang W."/>
            <person name="Slipinski A."/>
            <person name="Escalona H.E."/>
            <person name="Waterhouse R.M."/>
            <person name="Zwick A."/>
            <person name="Pang H."/>
        </authorList>
    </citation>
    <scope>NUCLEOTIDE SEQUENCE [LARGE SCALE GENOMIC DNA]</scope>
    <source>
        <strain evidence="2">SYSU2018</strain>
    </source>
</reference>